<protein>
    <submittedName>
        <fullName evidence="2">Uncharacterized protein</fullName>
    </submittedName>
</protein>
<evidence type="ECO:0000313" key="2">
    <source>
        <dbReference type="EMBL" id="TID19003.1"/>
    </source>
</evidence>
<evidence type="ECO:0000313" key="3">
    <source>
        <dbReference type="Proteomes" id="UP000298493"/>
    </source>
</evidence>
<accession>A0A4Z1PCZ2</accession>
<organism evidence="2 3">
    <name type="scientific">Venturia nashicola</name>
    <dbReference type="NCBI Taxonomy" id="86259"/>
    <lineage>
        <taxon>Eukaryota</taxon>
        <taxon>Fungi</taxon>
        <taxon>Dikarya</taxon>
        <taxon>Ascomycota</taxon>
        <taxon>Pezizomycotina</taxon>
        <taxon>Dothideomycetes</taxon>
        <taxon>Pleosporomycetidae</taxon>
        <taxon>Venturiales</taxon>
        <taxon>Venturiaceae</taxon>
        <taxon>Venturia</taxon>
    </lineage>
</organism>
<feature type="signal peptide" evidence="1">
    <location>
        <begin position="1"/>
        <end position="22"/>
    </location>
</feature>
<name>A0A4Z1PCZ2_9PEZI</name>
<dbReference type="EMBL" id="SNSC02000013">
    <property type="protein sequence ID" value="TID19003.1"/>
    <property type="molecule type" value="Genomic_DNA"/>
</dbReference>
<keyword evidence="3" id="KW-1185">Reference proteome</keyword>
<gene>
    <name evidence="2" type="ORF">E6O75_ATG06124</name>
</gene>
<reference evidence="2 3" key="1">
    <citation type="submission" date="2019-04" db="EMBL/GenBank/DDBJ databases">
        <title>High contiguity whole genome sequence and gene annotation resource for two Venturia nashicola isolates.</title>
        <authorList>
            <person name="Prokchorchik M."/>
            <person name="Won K."/>
            <person name="Lee Y."/>
            <person name="Choi E.D."/>
            <person name="Segonzac C."/>
            <person name="Sohn K.H."/>
        </authorList>
    </citation>
    <scope>NUCLEOTIDE SEQUENCE [LARGE SCALE GENOMIC DNA]</scope>
    <source>
        <strain evidence="2 3">PRI2</strain>
    </source>
</reference>
<keyword evidence="1" id="KW-0732">Signal</keyword>
<dbReference type="AlphaFoldDB" id="A0A4Z1PCZ2"/>
<feature type="chain" id="PRO_5021221905" evidence="1">
    <location>
        <begin position="23"/>
        <end position="125"/>
    </location>
</feature>
<comment type="caution">
    <text evidence="2">The sequence shown here is derived from an EMBL/GenBank/DDBJ whole genome shotgun (WGS) entry which is preliminary data.</text>
</comment>
<proteinExistence type="predicted"/>
<sequence length="125" mass="14168">MHFTLPTVLALAVATVSPVAEPLPAASTQNLHKASITDYKSQDVNAEYWHFVEEWTGEHCAGELVANHEGPFVFDVPMNNRTNSVWFYNGNYHWNGFERSSEPHVDPVKNFCRGMFKFPSCFSIC</sequence>
<dbReference type="Proteomes" id="UP000298493">
    <property type="component" value="Unassembled WGS sequence"/>
</dbReference>
<evidence type="ECO:0000256" key="1">
    <source>
        <dbReference type="SAM" id="SignalP"/>
    </source>
</evidence>